<name>A0A4R3MAA5_9HYPH</name>
<dbReference type="Proteomes" id="UP000295678">
    <property type="component" value="Unassembled WGS sequence"/>
</dbReference>
<comment type="caution">
    <text evidence="1">The sequence shown here is derived from an EMBL/GenBank/DDBJ whole genome shotgun (WGS) entry which is preliminary data.</text>
</comment>
<dbReference type="OrthoDB" id="48984at2"/>
<reference evidence="1 2" key="1">
    <citation type="submission" date="2019-03" db="EMBL/GenBank/DDBJ databases">
        <title>Genomic Encyclopedia of Type Strains, Phase IV (KMG-IV): sequencing the most valuable type-strain genomes for metagenomic binning, comparative biology and taxonomic classification.</title>
        <authorList>
            <person name="Goeker M."/>
        </authorList>
    </citation>
    <scope>NUCLEOTIDE SEQUENCE [LARGE SCALE GENOMIC DNA]</scope>
    <source>
        <strain evidence="1 2">DSM 19345</strain>
    </source>
</reference>
<gene>
    <name evidence="1" type="ORF">EDC22_10528</name>
</gene>
<dbReference type="EMBL" id="SMAK01000005">
    <property type="protein sequence ID" value="TCT10531.1"/>
    <property type="molecule type" value="Genomic_DNA"/>
</dbReference>
<evidence type="ECO:0000313" key="1">
    <source>
        <dbReference type="EMBL" id="TCT10531.1"/>
    </source>
</evidence>
<dbReference type="RefSeq" id="WP_132806394.1">
    <property type="nucleotide sequence ID" value="NZ_SMAK01000005.1"/>
</dbReference>
<evidence type="ECO:0000313" key="2">
    <source>
        <dbReference type="Proteomes" id="UP000295678"/>
    </source>
</evidence>
<sequence>MRNLDLECAELGRNLAKDTNEKVLTDSLSVLEEQGVYACFLFLQARGGDDGKKISKSCTDFLRKVPEGAPLLADGNVFEALKTLAQDLDKLLFAKDLLRQAFVYGRYHAKGSRELA</sequence>
<protein>
    <recommendedName>
        <fullName evidence="3">CRISPR type III-B/RAMP module-associated protein Cmr5</fullName>
    </recommendedName>
</protein>
<keyword evidence="2" id="KW-1185">Reference proteome</keyword>
<proteinExistence type="predicted"/>
<evidence type="ECO:0008006" key="3">
    <source>
        <dbReference type="Google" id="ProtNLM"/>
    </source>
</evidence>
<organism evidence="1 2">
    <name type="scientific">Tepidamorphus gemmatus</name>
    <dbReference type="NCBI Taxonomy" id="747076"/>
    <lineage>
        <taxon>Bacteria</taxon>
        <taxon>Pseudomonadati</taxon>
        <taxon>Pseudomonadota</taxon>
        <taxon>Alphaproteobacteria</taxon>
        <taxon>Hyphomicrobiales</taxon>
        <taxon>Tepidamorphaceae</taxon>
        <taxon>Tepidamorphus</taxon>
    </lineage>
</organism>
<accession>A0A4R3MAA5</accession>
<dbReference type="AlphaFoldDB" id="A0A4R3MAA5"/>